<keyword evidence="8" id="KW-0472">Membrane</keyword>
<dbReference type="InterPro" id="IPR006918">
    <property type="entry name" value="COBRA_pln"/>
</dbReference>
<protein>
    <recommendedName>
        <fullName evidence="7">COBRA-like protein</fullName>
    </recommendedName>
</protein>
<dbReference type="EMBL" id="JAXQNO010000014">
    <property type="protein sequence ID" value="KAK4784000.1"/>
    <property type="molecule type" value="Genomic_DNA"/>
</dbReference>
<dbReference type="GO" id="GO:0098552">
    <property type="term" value="C:side of membrane"/>
    <property type="evidence" value="ECO:0007669"/>
    <property type="project" value="UniProtKB-KW"/>
</dbReference>
<evidence type="ECO:0000256" key="3">
    <source>
        <dbReference type="ARBA" id="ARBA00022622"/>
    </source>
</evidence>
<dbReference type="GO" id="GO:0010215">
    <property type="term" value="P:cellulose microfibril organization"/>
    <property type="evidence" value="ECO:0007669"/>
    <property type="project" value="InterPro"/>
</dbReference>
<keyword evidence="6" id="KW-0449">Lipoprotein</keyword>
<keyword evidence="4 9" id="KW-0732">Signal</keyword>
<keyword evidence="3" id="KW-0336">GPI-anchor</keyword>
<gene>
    <name evidence="11" type="ORF">SAY86_018368</name>
</gene>
<evidence type="ECO:0000256" key="9">
    <source>
        <dbReference type="SAM" id="SignalP"/>
    </source>
</evidence>
<evidence type="ECO:0000313" key="12">
    <source>
        <dbReference type="Proteomes" id="UP001346149"/>
    </source>
</evidence>
<comment type="subcellular location">
    <subcellularLocation>
        <location evidence="1">Cell membrane</location>
        <topology evidence="1">Lipid-anchor</topology>
        <topology evidence="1">GPI-anchor</topology>
    </subcellularLocation>
</comment>
<reference evidence="11 12" key="1">
    <citation type="journal article" date="2023" name="Hortic Res">
        <title>Pangenome of water caltrop reveals structural variations and asymmetric subgenome divergence after allopolyploidization.</title>
        <authorList>
            <person name="Zhang X."/>
            <person name="Chen Y."/>
            <person name="Wang L."/>
            <person name="Yuan Y."/>
            <person name="Fang M."/>
            <person name="Shi L."/>
            <person name="Lu R."/>
            <person name="Comes H.P."/>
            <person name="Ma Y."/>
            <person name="Chen Y."/>
            <person name="Huang G."/>
            <person name="Zhou Y."/>
            <person name="Zheng Z."/>
            <person name="Qiu Y."/>
        </authorList>
    </citation>
    <scope>NUCLEOTIDE SEQUENCE [LARGE SCALE GENOMIC DNA]</scope>
    <source>
        <strain evidence="11">F231</strain>
    </source>
</reference>
<keyword evidence="8" id="KW-1133">Transmembrane helix</keyword>
<dbReference type="GO" id="GO:0052324">
    <property type="term" value="P:plant-type cell wall cellulose biosynthetic process"/>
    <property type="evidence" value="ECO:0007669"/>
    <property type="project" value="TreeGrafter"/>
</dbReference>
<sequence>MLMGSWWIFFTVICLISISPFPPSDGYDPLDPHGNVTIKWDIMQANGDSFDVSVSVLNFQLFRHFAPPGWRLSWDWVGKEVIWGMWGAEATLQGDCSRFTGGQIPHSCEKRPVIVDLLPGTPYNKQVANCCKGGVLSSLNQDPTKQGAAFQMNVGASTAGGPNFTMAQNFTLGLDGYTCGTPHEVPPSRFTSDGGRRWTQALGTWNVTCVYSQFRASPNPKCCVSLSAFYNSTIISCPKCSCNCQSLPGSKCLRDGEVVPLLQMPHDPTEDLPDLVRCSDHMCPIRVHWHIKQSYKAYWRVKITITNLNVVRNYTEWNLVVQHPNLQSLTQVFSFNYRPLNLHGYLNDTGMFWGIKYYNDMLLQSGEEGNVQTEILMSKEPSVFTFQEGWAFPRKISFNGDECVMPPPDDYPRLPNAAMARKQSILSLSLFMTIVLIPLVLPVGLNHFLDYT</sequence>
<name>A0AAN7LMV8_TRANT</name>
<organism evidence="11 12">
    <name type="scientific">Trapa natans</name>
    <name type="common">Water chestnut</name>
    <dbReference type="NCBI Taxonomy" id="22666"/>
    <lineage>
        <taxon>Eukaryota</taxon>
        <taxon>Viridiplantae</taxon>
        <taxon>Streptophyta</taxon>
        <taxon>Embryophyta</taxon>
        <taxon>Tracheophyta</taxon>
        <taxon>Spermatophyta</taxon>
        <taxon>Magnoliopsida</taxon>
        <taxon>eudicotyledons</taxon>
        <taxon>Gunneridae</taxon>
        <taxon>Pentapetalae</taxon>
        <taxon>rosids</taxon>
        <taxon>malvids</taxon>
        <taxon>Myrtales</taxon>
        <taxon>Lythraceae</taxon>
        <taxon>Trapa</taxon>
    </lineage>
</organism>
<dbReference type="InterPro" id="IPR056900">
    <property type="entry name" value="COB_C"/>
</dbReference>
<proteinExistence type="inferred from homology"/>
<evidence type="ECO:0000313" key="11">
    <source>
        <dbReference type="EMBL" id="KAK4784000.1"/>
    </source>
</evidence>
<evidence type="ECO:0000259" key="10">
    <source>
        <dbReference type="Pfam" id="PF25079"/>
    </source>
</evidence>
<dbReference type="GO" id="GO:0005886">
    <property type="term" value="C:plasma membrane"/>
    <property type="evidence" value="ECO:0007669"/>
    <property type="project" value="UniProtKB-SubCell"/>
</dbReference>
<evidence type="ECO:0000256" key="6">
    <source>
        <dbReference type="ARBA" id="ARBA00023288"/>
    </source>
</evidence>
<dbReference type="Pfam" id="PF04833">
    <property type="entry name" value="COBRA"/>
    <property type="match status" value="1"/>
</dbReference>
<evidence type="ECO:0000256" key="7">
    <source>
        <dbReference type="PIRNR" id="PIRNR038122"/>
    </source>
</evidence>
<feature type="chain" id="PRO_5043039574" description="COBRA-like protein" evidence="9">
    <location>
        <begin position="27"/>
        <end position="452"/>
    </location>
</feature>
<evidence type="ECO:0000256" key="8">
    <source>
        <dbReference type="SAM" id="Phobius"/>
    </source>
</evidence>
<comment type="caution">
    <text evidence="11">The sequence shown here is derived from an EMBL/GenBank/DDBJ whole genome shotgun (WGS) entry which is preliminary data.</text>
</comment>
<feature type="domain" description="COBRA C-terminal" evidence="10">
    <location>
        <begin position="221"/>
        <end position="412"/>
    </location>
</feature>
<evidence type="ECO:0000256" key="1">
    <source>
        <dbReference type="ARBA" id="ARBA00004609"/>
    </source>
</evidence>
<dbReference type="PANTHER" id="PTHR31673">
    <property type="entry name" value="PROTEIN COBRA"/>
    <property type="match status" value="1"/>
</dbReference>
<comment type="similarity">
    <text evidence="2 7">Belongs to the COBRA family.</text>
</comment>
<feature type="signal peptide" evidence="9">
    <location>
        <begin position="1"/>
        <end position="26"/>
    </location>
</feature>
<evidence type="ECO:0000256" key="4">
    <source>
        <dbReference type="ARBA" id="ARBA00022729"/>
    </source>
</evidence>
<dbReference type="PANTHER" id="PTHR31673:SF30">
    <property type="entry name" value="COBRA-LIKE PROTEIN 6"/>
    <property type="match status" value="1"/>
</dbReference>
<keyword evidence="8" id="KW-0812">Transmembrane</keyword>
<feature type="transmembrane region" description="Helical" evidence="8">
    <location>
        <begin position="425"/>
        <end position="449"/>
    </location>
</feature>
<evidence type="ECO:0000256" key="5">
    <source>
        <dbReference type="ARBA" id="ARBA00023180"/>
    </source>
</evidence>
<keyword evidence="5" id="KW-0325">Glycoprotein</keyword>
<dbReference type="Proteomes" id="UP001346149">
    <property type="component" value="Unassembled WGS sequence"/>
</dbReference>
<accession>A0AAN7LMV8</accession>
<keyword evidence="12" id="KW-1185">Reference proteome</keyword>
<dbReference type="PIRSF" id="PIRSF038122">
    <property type="entry name" value="COBRA"/>
    <property type="match status" value="1"/>
</dbReference>
<evidence type="ECO:0000256" key="2">
    <source>
        <dbReference type="ARBA" id="ARBA00005507"/>
    </source>
</evidence>
<dbReference type="AlphaFoldDB" id="A0AAN7LMV8"/>
<dbReference type="Pfam" id="PF25079">
    <property type="entry name" value="COB_C"/>
    <property type="match status" value="1"/>
</dbReference>